<sequence length="247" mass="27824">MLKLFFSSFIALFFTACLTSSSILLPTTKTPETLDKATILKIAIPVREQGYSNFDTQVINSQNSLDKFLATVKKQEYWNKQENFISSLTLYPIDFNKYNILLYRMTEGSGSTVLAVDVPKGTNKHILIKIGRDKPSIGTADMAYYALAYKVAKSVQDITFDNGIKKHTIKNKSLKIETEKKSDVPKDCLEWYDGCNNCGRVGNVGNVVCTERHCVHKDEFKCTKWKDANYKPTIGSELPTSTQTSEN</sequence>
<protein>
    <recommendedName>
        <fullName evidence="3">Lipoprotein</fullName>
    </recommendedName>
</protein>
<name>A0A6S6SIR5_9BACT</name>
<evidence type="ECO:0000256" key="1">
    <source>
        <dbReference type="SAM" id="SignalP"/>
    </source>
</evidence>
<reference evidence="2" key="1">
    <citation type="submission" date="2020-01" db="EMBL/GenBank/DDBJ databases">
        <authorList>
            <person name="Meier V. D."/>
            <person name="Meier V D."/>
        </authorList>
    </citation>
    <scope>NUCLEOTIDE SEQUENCE</scope>
    <source>
        <strain evidence="2">HLG_WM_MAG_06</strain>
    </source>
</reference>
<dbReference type="EMBL" id="CACVAP010000052">
    <property type="protein sequence ID" value="CAA6807236.1"/>
    <property type="molecule type" value="Genomic_DNA"/>
</dbReference>
<organism evidence="2">
    <name type="scientific">uncultured Sulfurovum sp</name>
    <dbReference type="NCBI Taxonomy" id="269237"/>
    <lineage>
        <taxon>Bacteria</taxon>
        <taxon>Pseudomonadati</taxon>
        <taxon>Campylobacterota</taxon>
        <taxon>Epsilonproteobacteria</taxon>
        <taxon>Campylobacterales</taxon>
        <taxon>Sulfurovaceae</taxon>
        <taxon>Sulfurovum</taxon>
        <taxon>environmental samples</taxon>
    </lineage>
</organism>
<keyword evidence="1" id="KW-0732">Signal</keyword>
<evidence type="ECO:0008006" key="3">
    <source>
        <dbReference type="Google" id="ProtNLM"/>
    </source>
</evidence>
<feature type="chain" id="PRO_5027580427" description="Lipoprotein" evidence="1">
    <location>
        <begin position="20"/>
        <end position="247"/>
    </location>
</feature>
<feature type="signal peptide" evidence="1">
    <location>
        <begin position="1"/>
        <end position="19"/>
    </location>
</feature>
<evidence type="ECO:0000313" key="2">
    <source>
        <dbReference type="EMBL" id="CAA6807236.1"/>
    </source>
</evidence>
<accession>A0A6S6SIR5</accession>
<dbReference type="AlphaFoldDB" id="A0A6S6SIR5"/>
<proteinExistence type="predicted"/>
<gene>
    <name evidence="2" type="ORF">HELGO_WM15905</name>
</gene>
<dbReference type="PROSITE" id="PS51257">
    <property type="entry name" value="PROKAR_LIPOPROTEIN"/>
    <property type="match status" value="1"/>
</dbReference>